<comment type="function">
    <text evidence="10">Catalyzes the reduction of 1-pyrroline-5-carboxylate (PCA) to L-proline.</text>
</comment>
<evidence type="ECO:0000259" key="14">
    <source>
        <dbReference type="Pfam" id="PF03807"/>
    </source>
</evidence>
<dbReference type="STRING" id="207949.RED65_14592"/>
<evidence type="ECO:0000256" key="5">
    <source>
        <dbReference type="ARBA" id="ARBA00022650"/>
    </source>
</evidence>
<keyword evidence="3 10" id="KW-0963">Cytoplasm</keyword>
<dbReference type="InterPro" id="IPR028939">
    <property type="entry name" value="P5C_Rdtase_cat_N"/>
</dbReference>
<accession>Q1N4D2</accession>
<keyword evidence="17" id="KW-1185">Reference proteome</keyword>
<comment type="pathway">
    <text evidence="1 10 13">Amino-acid biosynthesis; L-proline biosynthesis; L-proline from L-glutamate 5-semialdehyde: step 1/1.</text>
</comment>
<evidence type="ECO:0000256" key="8">
    <source>
        <dbReference type="ARBA" id="ARBA00050547"/>
    </source>
</evidence>
<dbReference type="EMBL" id="AAQH01000003">
    <property type="protein sequence ID" value="EAT12933.1"/>
    <property type="molecule type" value="Genomic_DNA"/>
</dbReference>
<evidence type="ECO:0000256" key="3">
    <source>
        <dbReference type="ARBA" id="ARBA00022490"/>
    </source>
</evidence>
<evidence type="ECO:0000256" key="2">
    <source>
        <dbReference type="ARBA" id="ARBA00005525"/>
    </source>
</evidence>
<evidence type="ECO:0000256" key="11">
    <source>
        <dbReference type="NCBIfam" id="TIGR00112"/>
    </source>
</evidence>
<dbReference type="PIRSF" id="PIRSF000193">
    <property type="entry name" value="Pyrrol-5-carb_rd"/>
    <property type="match status" value="1"/>
</dbReference>
<dbReference type="InterPro" id="IPR036291">
    <property type="entry name" value="NAD(P)-bd_dom_sf"/>
</dbReference>
<dbReference type="GO" id="GO:0004735">
    <property type="term" value="F:pyrroline-5-carboxylate reductase activity"/>
    <property type="evidence" value="ECO:0007669"/>
    <property type="project" value="UniProtKB-UniRule"/>
</dbReference>
<evidence type="ECO:0000256" key="9">
    <source>
        <dbReference type="ARBA" id="ARBA00052690"/>
    </source>
</evidence>
<comment type="catalytic activity">
    <reaction evidence="9 10 13">
        <text>L-proline + NADP(+) = (S)-1-pyrroline-5-carboxylate + NADPH + 2 H(+)</text>
        <dbReference type="Rhea" id="RHEA:14109"/>
        <dbReference type="ChEBI" id="CHEBI:15378"/>
        <dbReference type="ChEBI" id="CHEBI:17388"/>
        <dbReference type="ChEBI" id="CHEBI:57783"/>
        <dbReference type="ChEBI" id="CHEBI:58349"/>
        <dbReference type="ChEBI" id="CHEBI:60039"/>
        <dbReference type="EC" id="1.5.1.2"/>
    </reaction>
</comment>
<protein>
    <recommendedName>
        <fullName evidence="10 11">Pyrroline-5-carboxylate reductase</fullName>
        <shortName evidence="10">P5C reductase</shortName>
        <shortName evidence="10">P5CR</shortName>
        <ecNumber evidence="10 11">1.5.1.2</ecNumber>
    </recommendedName>
    <alternativeName>
        <fullName evidence="10">PCA reductase</fullName>
    </alternativeName>
</protein>
<feature type="binding site" evidence="12">
    <location>
        <position position="55"/>
    </location>
    <ligand>
        <name>NADPH</name>
        <dbReference type="ChEBI" id="CHEBI:57783"/>
    </ligand>
</feature>
<dbReference type="SUPFAM" id="SSF48179">
    <property type="entry name" value="6-phosphogluconate dehydrogenase C-terminal domain-like"/>
    <property type="match status" value="1"/>
</dbReference>
<keyword evidence="5 10" id="KW-0641">Proline biosynthesis</keyword>
<keyword evidence="4 10" id="KW-0028">Amino-acid biosynthesis</keyword>
<gene>
    <name evidence="10" type="primary">proC</name>
    <name evidence="16" type="ORF">RED65_14592</name>
</gene>
<comment type="similarity">
    <text evidence="2 10 13">Belongs to the pyrroline-5-carboxylate reductase family.</text>
</comment>
<evidence type="ECO:0000256" key="7">
    <source>
        <dbReference type="ARBA" id="ARBA00023002"/>
    </source>
</evidence>
<dbReference type="UniPathway" id="UPA00098">
    <property type="reaction ID" value="UER00361"/>
</dbReference>
<name>Q1N4D2_9GAMM</name>
<dbReference type="AlphaFoldDB" id="Q1N4D2"/>
<evidence type="ECO:0000256" key="12">
    <source>
        <dbReference type="PIRSR" id="PIRSR000193-1"/>
    </source>
</evidence>
<keyword evidence="6 10" id="KW-0521">NADP</keyword>
<feature type="binding site" evidence="12">
    <location>
        <begin position="7"/>
        <end position="12"/>
    </location>
    <ligand>
        <name>NADP(+)</name>
        <dbReference type="ChEBI" id="CHEBI:58349"/>
    </ligand>
</feature>
<feature type="domain" description="Pyrroline-5-carboxylate reductase dimerisation" evidence="15">
    <location>
        <begin position="161"/>
        <end position="265"/>
    </location>
</feature>
<dbReference type="PANTHER" id="PTHR11645">
    <property type="entry name" value="PYRROLINE-5-CARBOXYLATE REDUCTASE"/>
    <property type="match status" value="1"/>
</dbReference>
<evidence type="ECO:0000256" key="6">
    <source>
        <dbReference type="ARBA" id="ARBA00022857"/>
    </source>
</evidence>
<comment type="subcellular location">
    <subcellularLocation>
        <location evidence="10">Cytoplasm</location>
    </subcellularLocation>
</comment>
<comment type="catalytic activity">
    <reaction evidence="8 10">
        <text>L-proline + NAD(+) = (S)-1-pyrroline-5-carboxylate + NADH + 2 H(+)</text>
        <dbReference type="Rhea" id="RHEA:14105"/>
        <dbReference type="ChEBI" id="CHEBI:15378"/>
        <dbReference type="ChEBI" id="CHEBI:17388"/>
        <dbReference type="ChEBI" id="CHEBI:57540"/>
        <dbReference type="ChEBI" id="CHEBI:57945"/>
        <dbReference type="ChEBI" id="CHEBI:60039"/>
        <dbReference type="EC" id="1.5.1.2"/>
    </reaction>
</comment>
<dbReference type="Gene3D" id="1.10.3730.10">
    <property type="entry name" value="ProC C-terminal domain-like"/>
    <property type="match status" value="1"/>
</dbReference>
<dbReference type="GO" id="GO:0005737">
    <property type="term" value="C:cytoplasm"/>
    <property type="evidence" value="ECO:0007669"/>
    <property type="project" value="UniProtKB-SubCell"/>
</dbReference>
<evidence type="ECO:0000313" key="17">
    <source>
        <dbReference type="Proteomes" id="UP000004263"/>
    </source>
</evidence>
<dbReference type="FunFam" id="3.40.50.720:FF:000105">
    <property type="entry name" value="Pyrroline-5-carboxylate reductase"/>
    <property type="match status" value="1"/>
</dbReference>
<dbReference type="Pfam" id="PF14748">
    <property type="entry name" value="P5CR_dimer"/>
    <property type="match status" value="1"/>
</dbReference>
<evidence type="ECO:0000256" key="10">
    <source>
        <dbReference type="HAMAP-Rule" id="MF_01925"/>
    </source>
</evidence>
<dbReference type="Gene3D" id="3.40.50.720">
    <property type="entry name" value="NAD(P)-binding Rossmann-like Domain"/>
    <property type="match status" value="1"/>
</dbReference>
<evidence type="ECO:0000256" key="4">
    <source>
        <dbReference type="ARBA" id="ARBA00022605"/>
    </source>
</evidence>
<organism evidence="16 17">
    <name type="scientific">Bermanella marisrubri</name>
    <dbReference type="NCBI Taxonomy" id="207949"/>
    <lineage>
        <taxon>Bacteria</taxon>
        <taxon>Pseudomonadati</taxon>
        <taxon>Pseudomonadota</taxon>
        <taxon>Gammaproteobacteria</taxon>
        <taxon>Oceanospirillales</taxon>
        <taxon>Oceanospirillaceae</taxon>
        <taxon>Bermanella</taxon>
    </lineage>
</organism>
<dbReference type="PANTHER" id="PTHR11645:SF0">
    <property type="entry name" value="PYRROLINE-5-CARBOXYLATE REDUCTASE 3"/>
    <property type="match status" value="1"/>
</dbReference>
<dbReference type="RefSeq" id="WP_007018004.1">
    <property type="nucleotide sequence ID" value="NZ_CH724115.1"/>
</dbReference>
<dbReference type="InterPro" id="IPR008927">
    <property type="entry name" value="6-PGluconate_DH-like_C_sf"/>
</dbReference>
<evidence type="ECO:0000313" key="16">
    <source>
        <dbReference type="EMBL" id="EAT12933.1"/>
    </source>
</evidence>
<dbReference type="SUPFAM" id="SSF51735">
    <property type="entry name" value="NAD(P)-binding Rossmann-fold domains"/>
    <property type="match status" value="1"/>
</dbReference>
<dbReference type="NCBIfam" id="TIGR00112">
    <property type="entry name" value="proC"/>
    <property type="match status" value="1"/>
</dbReference>
<dbReference type="Pfam" id="PF03807">
    <property type="entry name" value="F420_oxidored"/>
    <property type="match status" value="1"/>
</dbReference>
<reference evidence="16 17" key="1">
    <citation type="submission" date="2006-03" db="EMBL/GenBank/DDBJ databases">
        <authorList>
            <person name="Pinhassi J."/>
            <person name="Pedros-Alio C."/>
            <person name="Ferriera S."/>
            <person name="Johnson J."/>
            <person name="Kravitz S."/>
            <person name="Halpern A."/>
            <person name="Remington K."/>
            <person name="Beeson K."/>
            <person name="Tran B."/>
            <person name="Rogers Y.-H."/>
            <person name="Friedman R."/>
            <person name="Venter J.C."/>
        </authorList>
    </citation>
    <scope>NUCLEOTIDE SEQUENCE [LARGE SCALE GENOMIC DNA]</scope>
    <source>
        <strain evidence="16 17">RED65</strain>
    </source>
</reference>
<comment type="caution">
    <text evidence="16">The sequence shown here is derived from an EMBL/GenBank/DDBJ whole genome shotgun (WGS) entry which is preliminary data.</text>
</comment>
<proteinExistence type="inferred from homology"/>
<feature type="domain" description="Pyrroline-5-carboxylate reductase catalytic N-terminal" evidence="14">
    <location>
        <begin position="3"/>
        <end position="98"/>
    </location>
</feature>
<dbReference type="InterPro" id="IPR000304">
    <property type="entry name" value="Pyrroline-COOH_reductase"/>
</dbReference>
<dbReference type="InterPro" id="IPR029036">
    <property type="entry name" value="P5CR_dimer"/>
</dbReference>
<dbReference type="InterPro" id="IPR053790">
    <property type="entry name" value="P5CR-like_CS"/>
</dbReference>
<evidence type="ECO:0000256" key="1">
    <source>
        <dbReference type="ARBA" id="ARBA00005205"/>
    </source>
</evidence>
<dbReference type="EC" id="1.5.1.2" evidence="10 11"/>
<dbReference type="PROSITE" id="PS00521">
    <property type="entry name" value="P5CR"/>
    <property type="match status" value="1"/>
</dbReference>
<keyword evidence="7 10" id="KW-0560">Oxidoreductase</keyword>
<dbReference type="OrthoDB" id="9805754at2"/>
<feature type="binding site" evidence="12">
    <location>
        <begin position="68"/>
        <end position="71"/>
    </location>
    <ligand>
        <name>NADP(+)</name>
        <dbReference type="ChEBI" id="CHEBI:58349"/>
    </ligand>
</feature>
<evidence type="ECO:0000256" key="13">
    <source>
        <dbReference type="RuleBase" id="RU003903"/>
    </source>
</evidence>
<sequence>MTTIAFIGSGNMAGAIMGGLIEDGYQPDNIIASDPSEEKLAELKQRHGIQTTQNNIDAIKRSDVVVLAVKPQVMEQVLEPLKATLEETQPLLISVAAGINQYSLQQWAGDLAIVRCMPNTPSLVGKGASGLLANDKVSDQQKSITEDILGAVGLSVWVNNEQQLDWVTAVSGSGPAYYFLFMECMIQAAKNMGMDEEQAKKLTLQTALGAATMAQKSDVEPDQLRKNVTSPNGTTEQAILSFQNAGLDKIVKDAMEAVVKRSEEMVKELGAK</sequence>
<dbReference type="HAMAP" id="MF_01925">
    <property type="entry name" value="P5C_reductase"/>
    <property type="match status" value="1"/>
</dbReference>
<dbReference type="GO" id="GO:0055129">
    <property type="term" value="P:L-proline biosynthetic process"/>
    <property type="evidence" value="ECO:0007669"/>
    <property type="project" value="UniProtKB-UniRule"/>
</dbReference>
<dbReference type="Proteomes" id="UP000004263">
    <property type="component" value="Unassembled WGS sequence"/>
</dbReference>
<dbReference type="HOGENOM" id="CLU_042344_0_1_6"/>
<evidence type="ECO:0000259" key="15">
    <source>
        <dbReference type="Pfam" id="PF14748"/>
    </source>
</evidence>
<dbReference type="FunFam" id="1.10.3730.10:FF:000001">
    <property type="entry name" value="Pyrroline-5-carboxylate reductase"/>
    <property type="match status" value="1"/>
</dbReference>